<proteinExistence type="predicted"/>
<evidence type="ECO:0000256" key="2">
    <source>
        <dbReference type="SAM" id="Phobius"/>
    </source>
</evidence>
<dbReference type="PROSITE" id="PS00018">
    <property type="entry name" value="EF_HAND_1"/>
    <property type="match status" value="1"/>
</dbReference>
<evidence type="ECO:0000256" key="3">
    <source>
        <dbReference type="SAM" id="SignalP"/>
    </source>
</evidence>
<gene>
    <name evidence="4" type="ORF">SAMN02745165_02543</name>
</gene>
<evidence type="ECO:0000256" key="1">
    <source>
        <dbReference type="ARBA" id="ARBA00022729"/>
    </source>
</evidence>
<organism evidence="4 5">
    <name type="scientific">Malonomonas rubra DSM 5091</name>
    <dbReference type="NCBI Taxonomy" id="1122189"/>
    <lineage>
        <taxon>Bacteria</taxon>
        <taxon>Pseudomonadati</taxon>
        <taxon>Thermodesulfobacteriota</taxon>
        <taxon>Desulfuromonadia</taxon>
        <taxon>Desulfuromonadales</taxon>
        <taxon>Geopsychrobacteraceae</taxon>
        <taxon>Malonomonas</taxon>
    </lineage>
</organism>
<feature type="transmembrane region" description="Helical" evidence="2">
    <location>
        <begin position="317"/>
        <end position="339"/>
    </location>
</feature>
<feature type="signal peptide" evidence="3">
    <location>
        <begin position="1"/>
        <end position="26"/>
    </location>
</feature>
<dbReference type="RefSeq" id="WP_072909112.1">
    <property type="nucleotide sequence ID" value="NZ_FQZT01000009.1"/>
</dbReference>
<dbReference type="PANTHER" id="PTHR35038:SF8">
    <property type="entry name" value="C-TYPE POLYHEME CYTOCHROME OMCC"/>
    <property type="match status" value="1"/>
</dbReference>
<evidence type="ECO:0008006" key="6">
    <source>
        <dbReference type="Google" id="ProtNLM"/>
    </source>
</evidence>
<dbReference type="STRING" id="1122189.SAMN02745165_02543"/>
<dbReference type="Gene3D" id="1.10.1130.10">
    <property type="entry name" value="Flavocytochrome C3, Chain A"/>
    <property type="match status" value="1"/>
</dbReference>
<dbReference type="SUPFAM" id="SSF48695">
    <property type="entry name" value="Multiheme cytochromes"/>
    <property type="match status" value="1"/>
</dbReference>
<evidence type="ECO:0000313" key="5">
    <source>
        <dbReference type="Proteomes" id="UP000184171"/>
    </source>
</evidence>
<name>A0A1M6JWK5_MALRU</name>
<feature type="chain" id="PRO_5012296795" description="Doubled CXXCH domain-containing protein" evidence="3">
    <location>
        <begin position="27"/>
        <end position="346"/>
    </location>
</feature>
<dbReference type="InterPro" id="IPR051829">
    <property type="entry name" value="Multiheme_Cytochr_ET"/>
</dbReference>
<reference evidence="4 5" key="1">
    <citation type="submission" date="2016-11" db="EMBL/GenBank/DDBJ databases">
        <authorList>
            <person name="Jaros S."/>
            <person name="Januszkiewicz K."/>
            <person name="Wedrychowicz H."/>
        </authorList>
    </citation>
    <scope>NUCLEOTIDE SEQUENCE [LARGE SCALE GENOMIC DNA]</scope>
    <source>
        <strain evidence="4 5">DSM 5091</strain>
    </source>
</reference>
<dbReference type="InterPro" id="IPR018247">
    <property type="entry name" value="EF_Hand_1_Ca_BS"/>
</dbReference>
<dbReference type="GO" id="GO:0016491">
    <property type="term" value="F:oxidoreductase activity"/>
    <property type="evidence" value="ECO:0007669"/>
    <property type="project" value="TreeGrafter"/>
</dbReference>
<sequence length="346" mass="37899">MKNASKPRFMWLCILLVLLFPLGALAMDSEECQGCHGDIDSVGEDLYINEAAYGHTAHSGMGCMACHEEVSDEHPDDGASISASSCSDCHEEVETEYMASAHAENATCGDCHNPHTALGLADVSGHDMNQQCSNCHENTDVVESHADWLPQADLHVAKLPCISCHTGSEDYVIILHIIQKESEAAFGDFEISKHQDLQALAGDKKVQSLVDLNSDNFISLAELRTFNRNPDYKSMRLQATMTPKEASHSVKTLDNRWDCSFCHTSGTENMQTSFLALPNDEGTFSRIEVEEGAVLHALTGTPDFYMMGTTRSASLNIIGLLIIIGGTLMPIGHGTLRFLTRKNRKH</sequence>
<keyword evidence="2" id="KW-0812">Transmembrane</keyword>
<accession>A0A1M6JWK5</accession>
<protein>
    <recommendedName>
        <fullName evidence="6">Doubled CXXCH domain-containing protein</fullName>
    </recommendedName>
</protein>
<dbReference type="Proteomes" id="UP000184171">
    <property type="component" value="Unassembled WGS sequence"/>
</dbReference>
<dbReference type="CDD" id="cd08168">
    <property type="entry name" value="Cytochrom_C3"/>
    <property type="match status" value="1"/>
</dbReference>
<keyword evidence="1 3" id="KW-0732">Signal</keyword>
<dbReference type="PANTHER" id="PTHR35038">
    <property type="entry name" value="DISSIMILATORY SULFITE REDUCTASE SIRA"/>
    <property type="match status" value="1"/>
</dbReference>
<keyword evidence="2" id="KW-1133">Transmembrane helix</keyword>
<keyword evidence="5" id="KW-1185">Reference proteome</keyword>
<evidence type="ECO:0000313" key="4">
    <source>
        <dbReference type="EMBL" id="SHJ51028.1"/>
    </source>
</evidence>
<dbReference type="EMBL" id="FQZT01000009">
    <property type="protein sequence ID" value="SHJ51028.1"/>
    <property type="molecule type" value="Genomic_DNA"/>
</dbReference>
<dbReference type="InterPro" id="IPR036280">
    <property type="entry name" value="Multihaem_cyt_sf"/>
</dbReference>
<keyword evidence="2" id="KW-0472">Membrane</keyword>
<dbReference type="AlphaFoldDB" id="A0A1M6JWK5"/>